<comment type="function">
    <text evidence="12">The main replicative DNA helicase, it participates in initiation and elongation during chromosome replication. Travels ahead of the DNA replisome, separating dsDNA into templates for DNA synthesis. A processive ATP-dependent 5'-3' DNA helicase it has DNA-dependent ATPase activity.</text>
</comment>
<feature type="domain" description="SF4 helicase" evidence="13">
    <location>
        <begin position="185"/>
        <end position="451"/>
    </location>
</feature>
<reference evidence="14" key="1">
    <citation type="journal article" date="2020" name="mSystems">
        <title>Genome- and Community-Level Interaction Insights into Carbon Utilization and Element Cycling Functions of Hydrothermarchaeota in Hydrothermal Sediment.</title>
        <authorList>
            <person name="Zhou Z."/>
            <person name="Liu Y."/>
            <person name="Xu W."/>
            <person name="Pan J."/>
            <person name="Luo Z.H."/>
            <person name="Li M."/>
        </authorList>
    </citation>
    <scope>NUCLEOTIDE SEQUENCE [LARGE SCALE GENOMIC DNA]</scope>
    <source>
        <strain evidence="14">SpSt-381</strain>
    </source>
</reference>
<dbReference type="InterPro" id="IPR027417">
    <property type="entry name" value="P-loop_NTPase"/>
</dbReference>
<evidence type="ECO:0000256" key="2">
    <source>
        <dbReference type="ARBA" id="ARBA00022515"/>
    </source>
</evidence>
<dbReference type="SMART" id="SM00382">
    <property type="entry name" value="AAA"/>
    <property type="match status" value="1"/>
</dbReference>
<evidence type="ECO:0000256" key="4">
    <source>
        <dbReference type="ARBA" id="ARBA00022741"/>
    </source>
</evidence>
<dbReference type="GO" id="GO:1990077">
    <property type="term" value="C:primosome complex"/>
    <property type="evidence" value="ECO:0007669"/>
    <property type="project" value="UniProtKB-UniRule"/>
</dbReference>
<dbReference type="InterPro" id="IPR036185">
    <property type="entry name" value="DNA_heli_DnaB-like_N_sf"/>
</dbReference>
<dbReference type="InterPro" id="IPR003593">
    <property type="entry name" value="AAA+_ATPase"/>
</dbReference>
<dbReference type="Gene3D" id="3.40.50.300">
    <property type="entry name" value="P-loop containing nucleotide triphosphate hydrolases"/>
    <property type="match status" value="1"/>
</dbReference>
<evidence type="ECO:0000256" key="9">
    <source>
        <dbReference type="ARBA" id="ARBA00023235"/>
    </source>
</evidence>
<proteinExistence type="inferred from homology"/>
<dbReference type="SUPFAM" id="SSF52540">
    <property type="entry name" value="P-loop containing nucleoside triphosphate hydrolases"/>
    <property type="match status" value="1"/>
</dbReference>
<dbReference type="NCBIfam" id="TIGR00665">
    <property type="entry name" value="DnaB"/>
    <property type="match status" value="1"/>
</dbReference>
<keyword evidence="6 12" id="KW-0347">Helicase</keyword>
<dbReference type="FunFam" id="1.10.860.10:FF:000001">
    <property type="entry name" value="Replicative DNA helicase"/>
    <property type="match status" value="1"/>
</dbReference>
<dbReference type="Pfam" id="PF03796">
    <property type="entry name" value="DnaB_C"/>
    <property type="match status" value="1"/>
</dbReference>
<accession>A0A832I5D5</accession>
<comment type="caution">
    <text evidence="14">The sequence shown here is derived from an EMBL/GenBank/DDBJ whole genome shotgun (WGS) entry which is preliminary data.</text>
</comment>
<evidence type="ECO:0000256" key="8">
    <source>
        <dbReference type="ARBA" id="ARBA00023125"/>
    </source>
</evidence>
<gene>
    <name evidence="14" type="primary">dnaB</name>
    <name evidence="14" type="ORF">ENR23_11965</name>
</gene>
<comment type="catalytic activity">
    <reaction evidence="10 12">
        <text>ATP + H2O = ADP + phosphate + H(+)</text>
        <dbReference type="Rhea" id="RHEA:13065"/>
        <dbReference type="ChEBI" id="CHEBI:15377"/>
        <dbReference type="ChEBI" id="CHEBI:15378"/>
        <dbReference type="ChEBI" id="CHEBI:30616"/>
        <dbReference type="ChEBI" id="CHEBI:43474"/>
        <dbReference type="ChEBI" id="CHEBI:456216"/>
        <dbReference type="EC" id="5.6.2.3"/>
    </reaction>
</comment>
<keyword evidence="8 12" id="KW-0238">DNA-binding</keyword>
<dbReference type="GO" id="GO:0016787">
    <property type="term" value="F:hydrolase activity"/>
    <property type="evidence" value="ECO:0007669"/>
    <property type="project" value="UniProtKB-KW"/>
</dbReference>
<organism evidence="14">
    <name type="scientific">Eiseniibacteriota bacterium</name>
    <dbReference type="NCBI Taxonomy" id="2212470"/>
    <lineage>
        <taxon>Bacteria</taxon>
        <taxon>Candidatus Eiseniibacteriota</taxon>
    </lineage>
</organism>
<dbReference type="InterPro" id="IPR007692">
    <property type="entry name" value="DNA_helicase_DnaB"/>
</dbReference>
<evidence type="ECO:0000313" key="14">
    <source>
        <dbReference type="EMBL" id="HGZ44111.1"/>
    </source>
</evidence>
<dbReference type="PANTHER" id="PTHR30153">
    <property type="entry name" value="REPLICATIVE DNA HELICASE DNAB"/>
    <property type="match status" value="1"/>
</dbReference>
<evidence type="ECO:0000256" key="11">
    <source>
        <dbReference type="NCBIfam" id="TIGR00665"/>
    </source>
</evidence>
<evidence type="ECO:0000256" key="10">
    <source>
        <dbReference type="ARBA" id="ARBA00048954"/>
    </source>
</evidence>
<evidence type="ECO:0000256" key="6">
    <source>
        <dbReference type="ARBA" id="ARBA00022806"/>
    </source>
</evidence>
<protein>
    <recommendedName>
        <fullName evidence="11 12">Replicative DNA helicase</fullName>
        <ecNumber evidence="11 12">5.6.2.3</ecNumber>
    </recommendedName>
</protein>
<dbReference type="SUPFAM" id="SSF48024">
    <property type="entry name" value="N-terminal domain of DnaB helicase"/>
    <property type="match status" value="1"/>
</dbReference>
<keyword evidence="5 12" id="KW-0378">Hydrolase</keyword>
<evidence type="ECO:0000256" key="3">
    <source>
        <dbReference type="ARBA" id="ARBA00022705"/>
    </source>
</evidence>
<dbReference type="GO" id="GO:0042802">
    <property type="term" value="F:identical protein binding"/>
    <property type="evidence" value="ECO:0007669"/>
    <property type="project" value="UniProtKB-ARBA"/>
</dbReference>
<dbReference type="EMBL" id="DSQF01000024">
    <property type="protein sequence ID" value="HGZ44111.1"/>
    <property type="molecule type" value="Genomic_DNA"/>
</dbReference>
<dbReference type="InterPro" id="IPR007693">
    <property type="entry name" value="DNA_helicase_DnaB-like_N"/>
</dbReference>
<dbReference type="GO" id="GO:0003677">
    <property type="term" value="F:DNA binding"/>
    <property type="evidence" value="ECO:0007669"/>
    <property type="project" value="UniProtKB-UniRule"/>
</dbReference>
<dbReference type="EC" id="5.6.2.3" evidence="11 12"/>
<dbReference type="InterPro" id="IPR007694">
    <property type="entry name" value="DNA_helicase_DnaB-like_C"/>
</dbReference>
<dbReference type="NCBIfam" id="NF004384">
    <property type="entry name" value="PRK05748.1"/>
    <property type="match status" value="1"/>
</dbReference>
<keyword evidence="9" id="KW-0413">Isomerase</keyword>
<keyword evidence="7 12" id="KW-0067">ATP-binding</keyword>
<dbReference type="AlphaFoldDB" id="A0A832I5D5"/>
<dbReference type="GO" id="GO:0005829">
    <property type="term" value="C:cytosol"/>
    <property type="evidence" value="ECO:0007669"/>
    <property type="project" value="TreeGrafter"/>
</dbReference>
<dbReference type="CDD" id="cd00984">
    <property type="entry name" value="DnaB_C"/>
    <property type="match status" value="1"/>
</dbReference>
<dbReference type="GO" id="GO:0043139">
    <property type="term" value="F:5'-3' DNA helicase activity"/>
    <property type="evidence" value="ECO:0007669"/>
    <property type="project" value="UniProtKB-EC"/>
</dbReference>
<name>A0A832I5D5_UNCEI</name>
<sequence>MLSRVTAAAGAEGLAPPQAIEAERSVLAALMLEEAAIGRVIEHLDPAAFYRTGHRKIYEAAVALYGRSERVDLITLTEELRKRGDLEAVGGAATLAQILEYATTTANLEQYIRIIHSKAVLRALIRAAGEIQQEAYAGADETPHILDRAEQRIFAITDQRVREGFVPLRDLLKPAFEHIQHLFERKVLVTGVDTGYDDLNKLTSGFQNSDLIIIAGRPGMGKTSFALNIAENAAIRGRTPVAVFSLEMSKEQLVQRLLCSQAEVPLHRLRNGYLSNEDWPRLTTAAGLLTSAPIFIDDSAAVTVMEVRAKCRRLRAEGRLGMIVIDYLQLLRPSGPSENRVQELSVITRSLKQLAKELNVPVVALSQLSRQVETRDKSGRPQLSDLRESGSIEQDADLVMFVYREVVYNRDTPEPGKAQIIVAKQRNGPTGDVDLTFLRECTKFVPYSPMMPGETEPAF</sequence>
<dbReference type="Pfam" id="PF00772">
    <property type="entry name" value="DnaB"/>
    <property type="match status" value="1"/>
</dbReference>
<keyword evidence="3 12" id="KW-0235">DNA replication</keyword>
<evidence type="ECO:0000256" key="5">
    <source>
        <dbReference type="ARBA" id="ARBA00022801"/>
    </source>
</evidence>
<dbReference type="FunFam" id="3.40.50.300:FF:000076">
    <property type="entry name" value="Replicative DNA helicase"/>
    <property type="match status" value="1"/>
</dbReference>
<evidence type="ECO:0000256" key="7">
    <source>
        <dbReference type="ARBA" id="ARBA00022840"/>
    </source>
</evidence>
<dbReference type="GO" id="GO:0006269">
    <property type="term" value="P:DNA replication, synthesis of primer"/>
    <property type="evidence" value="ECO:0007669"/>
    <property type="project" value="UniProtKB-UniRule"/>
</dbReference>
<evidence type="ECO:0000259" key="13">
    <source>
        <dbReference type="PROSITE" id="PS51199"/>
    </source>
</evidence>
<comment type="similarity">
    <text evidence="1 12">Belongs to the helicase family. DnaB subfamily.</text>
</comment>
<evidence type="ECO:0000256" key="1">
    <source>
        <dbReference type="ARBA" id="ARBA00008428"/>
    </source>
</evidence>
<dbReference type="Gene3D" id="1.10.860.10">
    <property type="entry name" value="DNAb Helicase, Chain A"/>
    <property type="match status" value="1"/>
</dbReference>
<dbReference type="PROSITE" id="PS51199">
    <property type="entry name" value="SF4_HELICASE"/>
    <property type="match status" value="1"/>
</dbReference>
<dbReference type="PANTHER" id="PTHR30153:SF2">
    <property type="entry name" value="REPLICATIVE DNA HELICASE"/>
    <property type="match status" value="1"/>
</dbReference>
<keyword evidence="4 12" id="KW-0547">Nucleotide-binding</keyword>
<evidence type="ECO:0000256" key="12">
    <source>
        <dbReference type="RuleBase" id="RU362085"/>
    </source>
</evidence>
<keyword evidence="2 12" id="KW-0639">Primosome</keyword>
<dbReference type="GO" id="GO:0005524">
    <property type="term" value="F:ATP binding"/>
    <property type="evidence" value="ECO:0007669"/>
    <property type="project" value="UniProtKB-UniRule"/>
</dbReference>
<dbReference type="InterPro" id="IPR016136">
    <property type="entry name" value="DNA_helicase_N/primase_C"/>
</dbReference>